<dbReference type="Proteomes" id="UP001642464">
    <property type="component" value="Unassembled WGS sequence"/>
</dbReference>
<protein>
    <submittedName>
        <fullName evidence="2">Chloroplastic</fullName>
    </submittedName>
</protein>
<accession>A0ABP0S1H0</accession>
<evidence type="ECO:0000313" key="3">
    <source>
        <dbReference type="Proteomes" id="UP001642464"/>
    </source>
</evidence>
<sequence length="122" mass="13971">MGKLEGWKSDPRIKKKSADRYRDAAGQLRYKGNENLRGTEVYPIPFARLMADLIDDHKATARGQPEQPAAGFPPALETFQSPGWYASDVWRFVDFGQVFTYLRGNMNLRIPDEWRPVVPSEL</sequence>
<feature type="region of interest" description="Disordered" evidence="1">
    <location>
        <begin position="1"/>
        <end position="20"/>
    </location>
</feature>
<name>A0ABP0S1H0_9DINO</name>
<gene>
    <name evidence="2" type="ORF">SCF082_LOCUS49458</name>
</gene>
<evidence type="ECO:0000313" key="2">
    <source>
        <dbReference type="EMBL" id="CAK9106192.1"/>
    </source>
</evidence>
<comment type="caution">
    <text evidence="2">The sequence shown here is derived from an EMBL/GenBank/DDBJ whole genome shotgun (WGS) entry which is preliminary data.</text>
</comment>
<dbReference type="EMBL" id="CAXAMM010042684">
    <property type="protein sequence ID" value="CAK9106192.1"/>
    <property type="molecule type" value="Genomic_DNA"/>
</dbReference>
<reference evidence="2 3" key="1">
    <citation type="submission" date="2024-02" db="EMBL/GenBank/DDBJ databases">
        <authorList>
            <person name="Chen Y."/>
            <person name="Shah S."/>
            <person name="Dougan E. K."/>
            <person name="Thang M."/>
            <person name="Chan C."/>
        </authorList>
    </citation>
    <scope>NUCLEOTIDE SEQUENCE [LARGE SCALE GENOMIC DNA]</scope>
</reference>
<organism evidence="2 3">
    <name type="scientific">Durusdinium trenchii</name>
    <dbReference type="NCBI Taxonomy" id="1381693"/>
    <lineage>
        <taxon>Eukaryota</taxon>
        <taxon>Sar</taxon>
        <taxon>Alveolata</taxon>
        <taxon>Dinophyceae</taxon>
        <taxon>Suessiales</taxon>
        <taxon>Symbiodiniaceae</taxon>
        <taxon>Durusdinium</taxon>
    </lineage>
</organism>
<evidence type="ECO:0000256" key="1">
    <source>
        <dbReference type="SAM" id="MobiDB-lite"/>
    </source>
</evidence>
<proteinExistence type="predicted"/>
<keyword evidence="3" id="KW-1185">Reference proteome</keyword>